<evidence type="ECO:0000256" key="1">
    <source>
        <dbReference type="SAM" id="MobiDB-lite"/>
    </source>
</evidence>
<protein>
    <submittedName>
        <fullName evidence="2">Uncharacterized protein</fullName>
    </submittedName>
</protein>
<feature type="compositionally biased region" description="Low complexity" evidence="1">
    <location>
        <begin position="135"/>
        <end position="148"/>
    </location>
</feature>
<dbReference type="PANTHER" id="PTHR12265:SF0">
    <property type="entry name" value="EXPRESSED PROTEIN"/>
    <property type="match status" value="1"/>
</dbReference>
<evidence type="ECO:0000313" key="2">
    <source>
        <dbReference type="EMBL" id="KAG2454400.1"/>
    </source>
</evidence>
<dbReference type="EMBL" id="JAEHOD010000002">
    <property type="protein sequence ID" value="KAG2454400.1"/>
    <property type="molecule type" value="Genomic_DNA"/>
</dbReference>
<dbReference type="OrthoDB" id="564271at2759"/>
<dbReference type="InterPro" id="IPR008547">
    <property type="entry name" value="DUF829_TMEM53"/>
</dbReference>
<feature type="region of interest" description="Disordered" evidence="1">
    <location>
        <begin position="17"/>
        <end position="43"/>
    </location>
</feature>
<feature type="compositionally biased region" description="Pro residues" evidence="1">
    <location>
        <begin position="299"/>
        <end position="309"/>
    </location>
</feature>
<name>A0A836BD77_9CHLO</name>
<feature type="region of interest" description="Disordered" evidence="1">
    <location>
        <begin position="424"/>
        <end position="470"/>
    </location>
</feature>
<sequence length="623" mass="62588">MSSGKRRQLAEFRHGLEWRPCPPSHSGSTAGAGSGSSAASSPSSSRTLVVLLPWMWAASTSVDKHVELYHSLGCDVALYRWPALAVWLPPLAARNAVGLLRGLAAHLQTLAPGAETETETEAEAEAEAGQEQEQAEASAGEEAGSGQAWRSSNVWREAAGWRGVGAASCGPGAPSCSGADSQSRVGGGTGGGGGGGGGGGTPRPTHHRRVRRPHVVLVSYSGAAKGVLAPALERLVAAAESALRTEEATAAAAEAAVAGAAGGTSGAASSGGPSGGGGSCSSNRGAADAGPSQSERQPRPPSRPQPPGGPVGAAERAVLAHLAGVVFDSGPVDFDSSVGVTLFANSKVAAVRELQRAAGGAAAGAMDFFLYEAFEAQRRHMWRSLRTSLALLNAPTAFLFSWAGDGLADPQPIHALVTALRTPAPPPPWYGGQQQQQQPQQQLNMVGEGGAGGGGGAGQQQQEQQQQERTWGRWAWDMAWAAVLPMSPFGHGHMSAAAGAGAAGQAAGGDAAAAAAAALPTPSPLAGLDFSGGADATVASALGGEAGGSAAADGLGPPGTPLTQAAVAAGVQAGQRQRPLLLPAVDWVQEQGWAASAHVAHLRQHPEEYRAAVAALLQRSEQQ</sequence>
<feature type="compositionally biased region" description="Gly residues" evidence="1">
    <location>
        <begin position="185"/>
        <end position="201"/>
    </location>
</feature>
<feature type="compositionally biased region" description="Low complexity" evidence="1">
    <location>
        <begin position="24"/>
        <end position="43"/>
    </location>
</feature>
<dbReference type="PANTHER" id="PTHR12265">
    <property type="entry name" value="TRANSMEMBRANE PROTEIN 53"/>
    <property type="match status" value="1"/>
</dbReference>
<feature type="compositionally biased region" description="Low complexity" evidence="1">
    <location>
        <begin position="430"/>
        <end position="442"/>
    </location>
</feature>
<reference evidence="2" key="1">
    <citation type="journal article" date="2020" name="bioRxiv">
        <title>Comparative genomics of Chlamydomonas.</title>
        <authorList>
            <person name="Craig R.J."/>
            <person name="Hasan A.R."/>
            <person name="Ness R.W."/>
            <person name="Keightley P.D."/>
        </authorList>
    </citation>
    <scope>NUCLEOTIDE SEQUENCE</scope>
    <source>
        <strain evidence="2">CCAP 11/173</strain>
    </source>
</reference>
<gene>
    <name evidence="2" type="ORF">HYH02_001423</name>
</gene>
<accession>A0A836BD77</accession>
<dbReference type="AlphaFoldDB" id="A0A836BD77"/>
<organism evidence="2 3">
    <name type="scientific">Chlamydomonas schloesseri</name>
    <dbReference type="NCBI Taxonomy" id="2026947"/>
    <lineage>
        <taxon>Eukaryota</taxon>
        <taxon>Viridiplantae</taxon>
        <taxon>Chlorophyta</taxon>
        <taxon>core chlorophytes</taxon>
        <taxon>Chlorophyceae</taxon>
        <taxon>CS clade</taxon>
        <taxon>Chlamydomonadales</taxon>
        <taxon>Chlamydomonadaceae</taxon>
        <taxon>Chlamydomonas</taxon>
    </lineage>
</organism>
<feature type="compositionally biased region" description="Low complexity" evidence="1">
    <location>
        <begin position="280"/>
        <end position="295"/>
    </location>
</feature>
<dbReference type="Proteomes" id="UP000613740">
    <property type="component" value="Unassembled WGS sequence"/>
</dbReference>
<evidence type="ECO:0000313" key="3">
    <source>
        <dbReference type="Proteomes" id="UP000613740"/>
    </source>
</evidence>
<keyword evidence="3" id="KW-1185">Reference proteome</keyword>
<feature type="compositionally biased region" description="Low complexity" evidence="1">
    <location>
        <begin position="459"/>
        <end position="468"/>
    </location>
</feature>
<feature type="region of interest" description="Disordered" evidence="1">
    <location>
        <begin position="262"/>
        <end position="312"/>
    </location>
</feature>
<feature type="compositionally biased region" description="Acidic residues" evidence="1">
    <location>
        <begin position="116"/>
        <end position="134"/>
    </location>
</feature>
<feature type="region of interest" description="Disordered" evidence="1">
    <location>
        <begin position="169"/>
        <end position="210"/>
    </location>
</feature>
<feature type="region of interest" description="Disordered" evidence="1">
    <location>
        <begin position="112"/>
        <end position="149"/>
    </location>
</feature>
<comment type="caution">
    <text evidence="2">The sequence shown here is derived from an EMBL/GenBank/DDBJ whole genome shotgun (WGS) entry which is preliminary data.</text>
</comment>
<feature type="compositionally biased region" description="Gly residues" evidence="1">
    <location>
        <begin position="447"/>
        <end position="458"/>
    </location>
</feature>
<proteinExistence type="predicted"/>